<keyword evidence="6 9" id="KW-1133">Transmembrane helix</keyword>
<proteinExistence type="inferred from homology"/>
<feature type="transmembrane region" description="Helical" evidence="9">
    <location>
        <begin position="72"/>
        <end position="91"/>
    </location>
</feature>
<feature type="transmembrane region" description="Helical" evidence="9">
    <location>
        <begin position="289"/>
        <end position="311"/>
    </location>
</feature>
<feature type="transmembrane region" description="Helical" evidence="9">
    <location>
        <begin position="249"/>
        <end position="269"/>
    </location>
</feature>
<comment type="similarity">
    <text evidence="8">Belongs to the TsuA/YedE (TC 9.B.102) family.</text>
</comment>
<keyword evidence="3" id="KW-1003">Cell membrane</keyword>
<dbReference type="EMBL" id="SSFD01000001">
    <property type="protein sequence ID" value="TXH92683.1"/>
    <property type="molecule type" value="Genomic_DNA"/>
</dbReference>
<protein>
    <submittedName>
        <fullName evidence="10">YeeE/YedE family protein</fullName>
    </submittedName>
</protein>
<dbReference type="RefSeq" id="WP_276656104.1">
    <property type="nucleotide sequence ID" value="NZ_SSFD01000001.1"/>
</dbReference>
<name>A0A5C7T9G4_THASP</name>
<feature type="transmembrane region" description="Helical" evidence="9">
    <location>
        <begin position="196"/>
        <end position="213"/>
    </location>
</feature>
<comment type="subcellular location">
    <subcellularLocation>
        <location evidence="1">Cell inner membrane</location>
        <topology evidence="1">Multi-pass membrane protein</topology>
    </subcellularLocation>
</comment>
<feature type="transmembrane region" description="Helical" evidence="9">
    <location>
        <begin position="166"/>
        <end position="184"/>
    </location>
</feature>
<dbReference type="Proteomes" id="UP000321192">
    <property type="component" value="Unassembled WGS sequence"/>
</dbReference>
<evidence type="ECO:0000256" key="6">
    <source>
        <dbReference type="ARBA" id="ARBA00022989"/>
    </source>
</evidence>
<dbReference type="Pfam" id="PF04143">
    <property type="entry name" value="Sulf_transp"/>
    <property type="match status" value="1"/>
</dbReference>
<feature type="transmembrane region" description="Helical" evidence="9">
    <location>
        <begin position="6"/>
        <end position="29"/>
    </location>
</feature>
<dbReference type="InterPro" id="IPR007272">
    <property type="entry name" value="Sulf_transp_TsuA/YedE"/>
</dbReference>
<dbReference type="AlphaFoldDB" id="A0A5C7T9G4"/>
<sequence>MTLTWAGFLLGCGFGVAARLGGFCLLRGLRQMLAGDAGAPALRAFALALAVAIVTTQGLVWAGEIDVSQAVLLRSGFPAGGMLVGGILFGLGMSMARSCGARALVLLAGGNLRALVVLAGLGLAAQASLTGVLVPVRQLLQGLGAVQFGGASLPAWLGGLGLPADQAALVGAGAPVLALLAFALQGGLLRRAPREAAMAVIIGLLVTLGWWLTTHVEVDAFDPAPPSSLSFIGPVAEGLLYLQVAVGRAFSFGPAVVLGTLAGAALMALATRSFVLEGFERPGQLLRHLAGGLLMGFGGVLAVGCSIGQGLSGLSTLALASFPACLGIIIGACAGLATDHSFVKGEQK</sequence>
<feature type="transmembrane region" description="Helical" evidence="9">
    <location>
        <begin position="317"/>
        <end position="338"/>
    </location>
</feature>
<feature type="transmembrane region" description="Helical" evidence="9">
    <location>
        <begin position="103"/>
        <end position="125"/>
    </location>
</feature>
<evidence type="ECO:0000256" key="8">
    <source>
        <dbReference type="ARBA" id="ARBA00035655"/>
    </source>
</evidence>
<evidence type="ECO:0000256" key="9">
    <source>
        <dbReference type="SAM" id="Phobius"/>
    </source>
</evidence>
<dbReference type="GO" id="GO:0005886">
    <property type="term" value="C:plasma membrane"/>
    <property type="evidence" value="ECO:0007669"/>
    <property type="project" value="UniProtKB-SubCell"/>
</dbReference>
<gene>
    <name evidence="10" type="ORF">E6Q80_00030</name>
</gene>
<evidence type="ECO:0000256" key="5">
    <source>
        <dbReference type="ARBA" id="ARBA00022692"/>
    </source>
</evidence>
<evidence type="ECO:0000256" key="3">
    <source>
        <dbReference type="ARBA" id="ARBA00022475"/>
    </source>
</evidence>
<keyword evidence="4" id="KW-0997">Cell inner membrane</keyword>
<evidence type="ECO:0000256" key="4">
    <source>
        <dbReference type="ARBA" id="ARBA00022519"/>
    </source>
</evidence>
<keyword evidence="5 9" id="KW-0812">Transmembrane</keyword>
<feature type="transmembrane region" description="Helical" evidence="9">
    <location>
        <begin position="41"/>
        <end position="60"/>
    </location>
</feature>
<dbReference type="PANTHER" id="PTHR30574:SF1">
    <property type="entry name" value="SULPHUR TRANSPORT DOMAIN-CONTAINING PROTEIN"/>
    <property type="match status" value="1"/>
</dbReference>
<keyword evidence="2" id="KW-0813">Transport</keyword>
<evidence type="ECO:0000313" key="10">
    <source>
        <dbReference type="EMBL" id="TXH92683.1"/>
    </source>
</evidence>
<dbReference type="PANTHER" id="PTHR30574">
    <property type="entry name" value="INNER MEMBRANE PROTEIN YEDE"/>
    <property type="match status" value="1"/>
</dbReference>
<keyword evidence="7 9" id="KW-0472">Membrane</keyword>
<evidence type="ECO:0000313" key="11">
    <source>
        <dbReference type="Proteomes" id="UP000321192"/>
    </source>
</evidence>
<organism evidence="10 11">
    <name type="scientific">Thauera aminoaromatica</name>
    <dbReference type="NCBI Taxonomy" id="164330"/>
    <lineage>
        <taxon>Bacteria</taxon>
        <taxon>Pseudomonadati</taxon>
        <taxon>Pseudomonadota</taxon>
        <taxon>Betaproteobacteria</taxon>
        <taxon>Rhodocyclales</taxon>
        <taxon>Zoogloeaceae</taxon>
        <taxon>Thauera</taxon>
    </lineage>
</organism>
<reference evidence="10 11" key="1">
    <citation type="submission" date="2018-09" db="EMBL/GenBank/DDBJ databases">
        <title>Metagenome Assembled Genomes from an Advanced Water Purification Facility.</title>
        <authorList>
            <person name="Stamps B.W."/>
            <person name="Spear J.R."/>
        </authorList>
    </citation>
    <scope>NUCLEOTIDE SEQUENCE [LARGE SCALE GENOMIC DNA]</scope>
    <source>
        <strain evidence="10">Bin_27_1</strain>
    </source>
</reference>
<evidence type="ECO:0000256" key="1">
    <source>
        <dbReference type="ARBA" id="ARBA00004429"/>
    </source>
</evidence>
<evidence type="ECO:0000256" key="2">
    <source>
        <dbReference type="ARBA" id="ARBA00022448"/>
    </source>
</evidence>
<evidence type="ECO:0000256" key="7">
    <source>
        <dbReference type="ARBA" id="ARBA00023136"/>
    </source>
</evidence>
<comment type="caution">
    <text evidence="10">The sequence shown here is derived from an EMBL/GenBank/DDBJ whole genome shotgun (WGS) entry which is preliminary data.</text>
</comment>
<accession>A0A5C7T9G4</accession>